<dbReference type="PROSITE" id="PS51192">
    <property type="entry name" value="HELICASE_ATP_BIND_1"/>
    <property type="match status" value="1"/>
</dbReference>
<dbReference type="InterPro" id="IPR027417">
    <property type="entry name" value="P-loop_NTPase"/>
</dbReference>
<dbReference type="CDD" id="cd00268">
    <property type="entry name" value="DEADc"/>
    <property type="match status" value="1"/>
</dbReference>
<evidence type="ECO:0000256" key="5">
    <source>
        <dbReference type="ARBA" id="ARBA00038437"/>
    </source>
</evidence>
<protein>
    <submittedName>
        <fullName evidence="12">DEAD/DEAH box helicase</fullName>
    </submittedName>
</protein>
<dbReference type="RefSeq" id="WP_394849344.1">
    <property type="nucleotide sequence ID" value="NZ_CP089982.1"/>
</dbReference>
<organism evidence="12 13">
    <name type="scientific">Pendulispora brunnea</name>
    <dbReference type="NCBI Taxonomy" id="2905690"/>
    <lineage>
        <taxon>Bacteria</taxon>
        <taxon>Pseudomonadati</taxon>
        <taxon>Myxococcota</taxon>
        <taxon>Myxococcia</taxon>
        <taxon>Myxococcales</taxon>
        <taxon>Sorangiineae</taxon>
        <taxon>Pendulisporaceae</taxon>
        <taxon>Pendulispora</taxon>
    </lineage>
</organism>
<dbReference type="SMART" id="SM00490">
    <property type="entry name" value="HELICc"/>
    <property type="match status" value="1"/>
</dbReference>
<dbReference type="InterPro" id="IPR000629">
    <property type="entry name" value="RNA-helicase_DEAD-box_CS"/>
</dbReference>
<dbReference type="Pfam" id="PF00271">
    <property type="entry name" value="Helicase_C"/>
    <property type="match status" value="1"/>
</dbReference>
<keyword evidence="1 7" id="KW-0547">Nucleotide-binding</keyword>
<dbReference type="InterPro" id="IPR011545">
    <property type="entry name" value="DEAD/DEAH_box_helicase_dom"/>
</dbReference>
<evidence type="ECO:0000256" key="7">
    <source>
        <dbReference type="RuleBase" id="RU000492"/>
    </source>
</evidence>
<reference evidence="12 13" key="1">
    <citation type="submission" date="2021-12" db="EMBL/GenBank/DDBJ databases">
        <title>Discovery of the Pendulisporaceae a myxobacterial family with distinct sporulation behavior and unique specialized metabolism.</title>
        <authorList>
            <person name="Garcia R."/>
            <person name="Popoff A."/>
            <person name="Bader C.D."/>
            <person name="Loehr J."/>
            <person name="Walesch S."/>
            <person name="Walt C."/>
            <person name="Boldt J."/>
            <person name="Bunk B."/>
            <person name="Haeckl F.J.F.P.J."/>
            <person name="Gunesch A.P."/>
            <person name="Birkelbach J."/>
            <person name="Nuebel U."/>
            <person name="Pietschmann T."/>
            <person name="Bach T."/>
            <person name="Mueller R."/>
        </authorList>
    </citation>
    <scope>NUCLEOTIDE SEQUENCE [LARGE SCALE GENOMIC DNA]</scope>
    <source>
        <strain evidence="12 13">MSr12523</strain>
    </source>
</reference>
<proteinExistence type="inferred from homology"/>
<evidence type="ECO:0000259" key="9">
    <source>
        <dbReference type="PROSITE" id="PS51192"/>
    </source>
</evidence>
<dbReference type="Pfam" id="PF00270">
    <property type="entry name" value="DEAD"/>
    <property type="match status" value="1"/>
</dbReference>
<dbReference type="Proteomes" id="UP001379533">
    <property type="component" value="Chromosome"/>
</dbReference>
<feature type="compositionally biased region" description="Basic and acidic residues" evidence="8">
    <location>
        <begin position="437"/>
        <end position="453"/>
    </location>
</feature>
<dbReference type="InterPro" id="IPR012677">
    <property type="entry name" value="Nucleotide-bd_a/b_plait_sf"/>
</dbReference>
<dbReference type="PROSITE" id="PS00039">
    <property type="entry name" value="DEAD_ATP_HELICASE"/>
    <property type="match status" value="1"/>
</dbReference>
<dbReference type="Pfam" id="PF03880">
    <property type="entry name" value="DbpA"/>
    <property type="match status" value="1"/>
</dbReference>
<accession>A0ABZ2KJK0</accession>
<dbReference type="PROSITE" id="PS51195">
    <property type="entry name" value="Q_MOTIF"/>
    <property type="match status" value="1"/>
</dbReference>
<evidence type="ECO:0000259" key="10">
    <source>
        <dbReference type="PROSITE" id="PS51194"/>
    </source>
</evidence>
<evidence type="ECO:0000313" key="12">
    <source>
        <dbReference type="EMBL" id="WXA98729.1"/>
    </source>
</evidence>
<evidence type="ECO:0000256" key="8">
    <source>
        <dbReference type="SAM" id="MobiDB-lite"/>
    </source>
</evidence>
<dbReference type="CDD" id="cd12252">
    <property type="entry name" value="RRM_DbpA"/>
    <property type="match status" value="1"/>
</dbReference>
<dbReference type="InterPro" id="IPR005580">
    <property type="entry name" value="DbpA/CsdA_RNA-bd_dom"/>
</dbReference>
<feature type="domain" description="DEAD-box RNA helicase Q" evidence="11">
    <location>
        <begin position="11"/>
        <end position="39"/>
    </location>
</feature>
<feature type="domain" description="Helicase C-terminal" evidence="10">
    <location>
        <begin position="237"/>
        <end position="393"/>
    </location>
</feature>
<dbReference type="InterPro" id="IPR014001">
    <property type="entry name" value="Helicase_ATP-bd"/>
</dbReference>
<dbReference type="Gene3D" id="3.40.50.300">
    <property type="entry name" value="P-loop containing nucleotide triphosphate hydrolases"/>
    <property type="match status" value="2"/>
</dbReference>
<evidence type="ECO:0000313" key="13">
    <source>
        <dbReference type="Proteomes" id="UP001379533"/>
    </source>
</evidence>
<feature type="compositionally biased region" description="Pro residues" evidence="8">
    <location>
        <begin position="521"/>
        <end position="530"/>
    </location>
</feature>
<keyword evidence="3 7" id="KW-0347">Helicase</keyword>
<keyword evidence="4 7" id="KW-0067">ATP-binding</keyword>
<dbReference type="Gene3D" id="3.30.70.330">
    <property type="match status" value="1"/>
</dbReference>
<gene>
    <name evidence="12" type="ORF">LZC95_18095</name>
</gene>
<name>A0ABZ2KJK0_9BACT</name>
<feature type="domain" description="Helicase ATP-binding" evidence="9">
    <location>
        <begin position="42"/>
        <end position="213"/>
    </location>
</feature>
<dbReference type="PANTHER" id="PTHR47959:SF1">
    <property type="entry name" value="ATP-DEPENDENT RNA HELICASE DBPA"/>
    <property type="match status" value="1"/>
</dbReference>
<dbReference type="InterPro" id="IPR014014">
    <property type="entry name" value="RNA_helicase_DEAD_Q_motif"/>
</dbReference>
<dbReference type="GO" id="GO:0004386">
    <property type="term" value="F:helicase activity"/>
    <property type="evidence" value="ECO:0007669"/>
    <property type="project" value="UniProtKB-KW"/>
</dbReference>
<feature type="region of interest" description="Disordered" evidence="8">
    <location>
        <begin position="437"/>
        <end position="494"/>
    </location>
</feature>
<keyword evidence="13" id="KW-1185">Reference proteome</keyword>
<evidence type="ECO:0000256" key="4">
    <source>
        <dbReference type="ARBA" id="ARBA00022840"/>
    </source>
</evidence>
<dbReference type="EMBL" id="CP089982">
    <property type="protein sequence ID" value="WXA98729.1"/>
    <property type="molecule type" value="Genomic_DNA"/>
</dbReference>
<comment type="similarity">
    <text evidence="5 7">Belongs to the DEAD box helicase family.</text>
</comment>
<dbReference type="InterPro" id="IPR050079">
    <property type="entry name" value="DEAD_box_RNA_helicase"/>
</dbReference>
<dbReference type="PROSITE" id="PS51194">
    <property type="entry name" value="HELICASE_CTER"/>
    <property type="match status" value="1"/>
</dbReference>
<sequence>MSEEAQTPPPPTFDVLPLSADVRRAVDALGYVHPTPVQRAVFEPASRGRSLVVQARTGTGKTAAFGLPIVDQLVRRGHPHVQALILTPTRELALQVAREITHLGQFRGTKVTAIYGGAPMGKQIDELAAGAQVVAGTPGRVLDHLRRGTLDPNHIRIFVLDEADEMLSMGFAKELHAIVELLPRERQGLFFSATIPPDIERLAVNQLRDPEFVTLSSDQVGALEIHHFVYLVGQNDKRKELVRILEVENPESAIIFCNTRDETERVAETLKNQGYDAEWLNGDLEQRERERIMQNTREGKLRFLVATDVAARGIDISHLTHVINADFPESAEQYVHRTGRTGRAGRTGTAISLVGPKNIGALYILRLTYKIRPIEKQLPSAAELKTRSEHDLITMFAEAFGKAQAHPDDLALARRLLTHVDVEPIVAGLLRAHLGAREEAGENPRQDAAEARRAKNPTKVEPAAPPAASLASRRAGGGGRAGRSEFRRHGTSSPVRDDVEVARYTVTDPRVEPATQTVSEHPPPPTPLPEPSENGTSEEFARIFVNVGRRDGVGPLDFHRMLFEGAGLSQKDVGPIHVRDRISFVSVRREWLDKSVAALAGQVVGGRSIVAEPARERGA</sequence>
<evidence type="ECO:0000256" key="6">
    <source>
        <dbReference type="PROSITE-ProRule" id="PRU00552"/>
    </source>
</evidence>
<dbReference type="SUPFAM" id="SSF52540">
    <property type="entry name" value="P-loop containing nucleoside triphosphate hydrolases"/>
    <property type="match status" value="1"/>
</dbReference>
<dbReference type="CDD" id="cd18787">
    <property type="entry name" value="SF2_C_DEAD"/>
    <property type="match status" value="1"/>
</dbReference>
<evidence type="ECO:0000256" key="3">
    <source>
        <dbReference type="ARBA" id="ARBA00022806"/>
    </source>
</evidence>
<evidence type="ECO:0000259" key="11">
    <source>
        <dbReference type="PROSITE" id="PS51195"/>
    </source>
</evidence>
<dbReference type="InterPro" id="IPR001650">
    <property type="entry name" value="Helicase_C-like"/>
</dbReference>
<feature type="region of interest" description="Disordered" evidence="8">
    <location>
        <begin position="508"/>
        <end position="535"/>
    </location>
</feature>
<dbReference type="SMART" id="SM00487">
    <property type="entry name" value="DEXDc"/>
    <property type="match status" value="1"/>
</dbReference>
<evidence type="ECO:0000256" key="1">
    <source>
        <dbReference type="ARBA" id="ARBA00022741"/>
    </source>
</evidence>
<feature type="short sequence motif" description="Q motif" evidence="6">
    <location>
        <begin position="11"/>
        <end position="39"/>
    </location>
</feature>
<evidence type="ECO:0000256" key="2">
    <source>
        <dbReference type="ARBA" id="ARBA00022801"/>
    </source>
</evidence>
<dbReference type="PANTHER" id="PTHR47959">
    <property type="entry name" value="ATP-DEPENDENT RNA HELICASE RHLE-RELATED"/>
    <property type="match status" value="1"/>
</dbReference>
<dbReference type="InterPro" id="IPR044742">
    <property type="entry name" value="DEAD/DEAH_RhlB"/>
</dbReference>
<keyword evidence="2 7" id="KW-0378">Hydrolase</keyword>